<accession>A0A8F2E6T0</accession>
<dbReference type="GeneID" id="77927768"/>
<gene>
    <name evidence="1" type="primary">201</name>
    <name evidence="1" type="ORF">SEA_TUNATARTARE_201</name>
</gene>
<protein>
    <submittedName>
        <fullName evidence="1">Uncharacterized protein</fullName>
    </submittedName>
</protein>
<reference evidence="1 2" key="1">
    <citation type="submission" date="2021-03" db="EMBL/GenBank/DDBJ databases">
        <authorList>
            <person name="Alqahtani R."/>
            <person name="Behailu E."/>
            <person name="Cappabianca D.W."/>
            <person name="Csanadi-Schwartz K.M."/>
            <person name="Dalal A.S."/>
            <person name="Fahim M.S."/>
            <person name="Franklin J.M."/>
            <person name="Gluckman M.H."/>
            <person name="Levine C.J."/>
            <person name="Martin N."/>
            <person name="Milza N."/>
            <person name="Najmabadi R."/>
            <person name="Newman A.M."/>
            <person name="Pajunar M."/>
            <person name="Qalawee I."/>
            <person name="Rizvi A."/>
            <person name="Samuel A."/>
            <person name="Smith A."/>
            <person name="Swann F.E."/>
            <person name="Sweeney P."/>
            <person name="Torres N.R."/>
            <person name="Ventrone L."/>
            <person name="Ventura L."/>
            <person name="Wroe M."/>
            <person name="Acquaye N.A."/>
            <person name="Agnes T.J."/>
            <person name="Ahmed A."/>
            <person name="Ahmed S."/>
            <person name="Amodu B.A."/>
            <person name="Arefeayne N.F."/>
            <person name="Asamoah-Frimpong E.A."/>
            <person name="Attaran A."/>
            <person name="Barragan J.M."/>
            <person name="Baumgarten L.N."/>
            <person name="Berhane B."/>
            <person name="Beyene A."/>
            <person name="Bhattarai B."/>
            <person name="Biondokin D.V."/>
            <person name="Boone B.K."/>
            <person name="Burney S.Z."/>
            <person name="Cayanan J.T."/>
            <person name="Cesta G."/>
            <person name="Chang J."/>
            <person name="Chavez J."/>
            <person name="Chorbajian C."/>
            <person name="Christian S."/>
            <person name="Corns J.R."/>
            <person name="Corns N.R."/>
            <person name="Cowan J.T."/>
            <person name="Coyne C."/>
            <person name="Dadzie B."/>
            <person name="Datu D.V."/>
            <person name="Deng B.C."/>
            <person name="Der L."/>
            <person name="Dickerson K."/>
            <person name="Dozier E."/>
            <person name="Egbunine A.O."/>
            <person name="Farooq M."/>
            <person name="Fonge A.E."/>
            <person name="Ghomsi-Nono M.P."/>
            <person name="Giampietro H."/>
            <person name="Gunnison R.P."/>
            <person name="Han S.H."/>
            <person name="Hennigan A.J."/>
            <person name="Hong A.N."/>
            <person name="Ijomor E.C."/>
            <person name="Jalali A."/>
            <person name="Jamil T.Z."/>
            <person name="Jenkins C.R."/>
            <person name="Joseph M.A."/>
            <person name="Jowanowitch O.J."/>
            <person name="Kang D."/>
            <person name="Khan A."/>
            <person name="Khan Z.K."/>
            <person name="Kiewe T."/>
            <person name="Kjerulf A.B."/>
            <person name="Kolosey V."/>
            <person name="Kurup M."/>
            <person name="Lee V.H."/>
            <person name="Llontop-Maldonado V."/>
            <person name="Long P."/>
            <person name="Lu N."/>
            <person name="Majekodunmi A."/>
            <person name="Malik H.W."/>
            <person name="Marcellino S.C."/>
            <person name="Martinez L.A."/>
            <person name="Meher F.N."/>
            <person name="Michelin M.A."/>
            <person name="Mitchell K.G."/>
            <person name="Mullens W.J."/>
            <person name="Nwakama C."/>
            <person name="Nwosu F.T."/>
            <person name="Oboh E.C."/>
            <person name="Odujinrin O."/>
            <person name="Ogunsan O."/>
            <person name="O'Neill K."/>
            <person name="Oxlaj J.A."/>
            <person name="Patel A.K."/>
            <person name="Patel B.R."/>
            <person name="Pham Q."/>
            <person name="Porter J."/>
            <person name="Portes J."/>
            <person name="Prokopenko A."/>
            <person name="Quraishi M."/>
            <person name="Qureshi M."/>
            <person name="Rivera A."/>
            <person name="Rubalsky V."/>
            <person name="Saikali Y."/>
            <person name="Saqaf K."/>
            <person name="Saroya S.R."/>
            <person name="Seas A."/>
            <person name="Shadrick R.E."/>
            <person name="Sharda N."/>
            <person name="Sigindere M.T."/>
            <person name="Simbi V.G."/>
            <person name="Thuzar C."/>
            <person name="Tran K."/>
            <person name="Tran V.D."/>
            <person name="Trang W."/>
            <person name="Vaishnav N."/>
            <person name="Vuong K."/>
            <person name="Walker C."/>
            <person name="Wallace S.A."/>
            <person name="Warfield J.C."/>
            <person name="Wikina T."/>
            <person name="Wobbeking F.T."/>
            <person name="Worrent L.D."/>
            <person name="Yan T."/>
            <person name="Zehra A."/>
            <person name="Avazpour P."/>
            <person name="Kim F.M."/>
            <person name="Mason K."/>
            <person name="Nguyen D.A."/>
            <person name="Pettit S.M."/>
            <person name="Zhou O.J."/>
            <person name="Brissett D.L."/>
            <person name="Gualtieri C."/>
            <person name="Hufford T.M."/>
            <person name="Ko J.M."/>
            <person name="Novak J.K."/>
            <person name="Smith Z.M."/>
            <person name="Mayer-Bacon C."/>
            <person name="Erill I."/>
            <person name="Caruso S.M."/>
            <person name="Garlena R.A."/>
            <person name="Russell D.A."/>
            <person name="Pope W.H."/>
            <person name="Jacobs-Sera D."/>
            <person name="Hatfull G.F."/>
        </authorList>
    </citation>
    <scope>NUCLEOTIDE SEQUENCE [LARGE SCALE GENOMIC DNA]</scope>
</reference>
<dbReference type="EMBL" id="MW822145">
    <property type="protein sequence ID" value="QWT30063.1"/>
    <property type="molecule type" value="Genomic_DNA"/>
</dbReference>
<name>A0A8F2E6T0_9CAUD</name>
<dbReference type="Proteomes" id="UP000683399">
    <property type="component" value="Segment"/>
</dbReference>
<evidence type="ECO:0000313" key="1">
    <source>
        <dbReference type="EMBL" id="QWT30063.1"/>
    </source>
</evidence>
<evidence type="ECO:0000313" key="2">
    <source>
        <dbReference type="Proteomes" id="UP000683399"/>
    </source>
</evidence>
<sequence>MPENVTVDKTFLVTALICCLNAKTMIGLIKDGEEIPAEIVDIGESALDTVLEATPAELRELVIEALMEDVEIEDILEYPAQP</sequence>
<organism evidence="1 2">
    <name type="scientific">Streptomyces phage TunaTartare</name>
    <dbReference type="NCBI Taxonomy" id="2848887"/>
    <lineage>
        <taxon>Viruses</taxon>
        <taxon>Duplodnaviria</taxon>
        <taxon>Heunggongvirae</taxon>
        <taxon>Uroviricota</taxon>
        <taxon>Caudoviricetes</taxon>
        <taxon>Stanwilliamsviridae</taxon>
        <taxon>Loccivirinae</taxon>
        <taxon>Faustvirus</taxon>
        <taxon>Faustvirus tunatartare</taxon>
    </lineage>
</organism>
<proteinExistence type="predicted"/>
<dbReference type="KEGG" id="vg:77927768"/>
<dbReference type="RefSeq" id="YP_010652020.1">
    <property type="nucleotide sequence ID" value="NC_070784.1"/>
</dbReference>
<keyword evidence="2" id="KW-1185">Reference proteome</keyword>